<dbReference type="Gene3D" id="1.20.1250.20">
    <property type="entry name" value="MFS general substrate transporter like domains"/>
    <property type="match status" value="1"/>
</dbReference>
<dbReference type="GO" id="GO:0005886">
    <property type="term" value="C:plasma membrane"/>
    <property type="evidence" value="ECO:0007669"/>
    <property type="project" value="UniProtKB-SubCell"/>
</dbReference>
<feature type="transmembrane region" description="Helical" evidence="7">
    <location>
        <begin position="360"/>
        <end position="378"/>
    </location>
</feature>
<dbReference type="NCBIfam" id="TIGR00900">
    <property type="entry name" value="2A0121"/>
    <property type="match status" value="1"/>
</dbReference>
<dbReference type="EMBL" id="MTJL01000022">
    <property type="protein sequence ID" value="OMI05197.1"/>
    <property type="molecule type" value="Genomic_DNA"/>
</dbReference>
<evidence type="ECO:0000256" key="6">
    <source>
        <dbReference type="ARBA" id="ARBA00023136"/>
    </source>
</evidence>
<dbReference type="OrthoDB" id="9775268at2"/>
<dbReference type="PANTHER" id="PTHR43266:SF8">
    <property type="entry name" value="MACROLIDE-EFFLUX PROTEIN"/>
    <property type="match status" value="1"/>
</dbReference>
<proteinExistence type="predicted"/>
<evidence type="ECO:0000256" key="4">
    <source>
        <dbReference type="ARBA" id="ARBA00022692"/>
    </source>
</evidence>
<evidence type="ECO:0000256" key="5">
    <source>
        <dbReference type="ARBA" id="ARBA00022989"/>
    </source>
</evidence>
<comment type="subcellular location">
    <subcellularLocation>
        <location evidence="1">Cell membrane</location>
        <topology evidence="1">Multi-pass membrane protein</topology>
    </subcellularLocation>
</comment>
<keyword evidence="3" id="KW-1003">Cell membrane</keyword>
<dbReference type="CDD" id="cd06173">
    <property type="entry name" value="MFS_MefA_like"/>
    <property type="match status" value="1"/>
</dbReference>
<accession>A0A1R1QKK5</accession>
<organism evidence="8 9">
    <name type="scientific">Bacillus swezeyi</name>
    <dbReference type="NCBI Taxonomy" id="1925020"/>
    <lineage>
        <taxon>Bacteria</taxon>
        <taxon>Bacillati</taxon>
        <taxon>Bacillota</taxon>
        <taxon>Bacilli</taxon>
        <taxon>Bacillales</taxon>
        <taxon>Bacillaceae</taxon>
        <taxon>Bacillus</taxon>
    </lineage>
</organism>
<dbReference type="Pfam" id="PF07690">
    <property type="entry name" value="MFS_1"/>
    <property type="match status" value="1"/>
</dbReference>
<dbReference type="InterPro" id="IPR036259">
    <property type="entry name" value="MFS_trans_sf"/>
</dbReference>
<dbReference type="PANTHER" id="PTHR43266">
    <property type="entry name" value="MACROLIDE-EFFLUX PROTEIN"/>
    <property type="match status" value="1"/>
</dbReference>
<feature type="transmembrane region" description="Helical" evidence="7">
    <location>
        <begin position="316"/>
        <end position="339"/>
    </location>
</feature>
<keyword evidence="2" id="KW-0813">Transport</keyword>
<protein>
    <submittedName>
        <fullName evidence="8">MFS transporter</fullName>
    </submittedName>
</protein>
<dbReference type="InterPro" id="IPR004751">
    <property type="entry name" value="Drug_antiport"/>
</dbReference>
<dbReference type="GO" id="GO:0022857">
    <property type="term" value="F:transmembrane transporter activity"/>
    <property type="evidence" value="ECO:0007669"/>
    <property type="project" value="InterPro"/>
</dbReference>
<keyword evidence="5 7" id="KW-1133">Transmembrane helix</keyword>
<evidence type="ECO:0000256" key="1">
    <source>
        <dbReference type="ARBA" id="ARBA00004651"/>
    </source>
</evidence>
<keyword evidence="9" id="KW-1185">Reference proteome</keyword>
<dbReference type="RefSeq" id="WP_076762195.1">
    <property type="nucleotide sequence ID" value="NZ_JARMMH010000013.1"/>
</dbReference>
<evidence type="ECO:0000256" key="7">
    <source>
        <dbReference type="SAM" id="Phobius"/>
    </source>
</evidence>
<feature type="transmembrane region" description="Helical" evidence="7">
    <location>
        <begin position="87"/>
        <end position="108"/>
    </location>
</feature>
<feature type="transmembrane region" description="Helical" evidence="7">
    <location>
        <begin position="291"/>
        <end position="310"/>
    </location>
</feature>
<name>A0A1R1RRL6_9BACI</name>
<evidence type="ECO:0000256" key="2">
    <source>
        <dbReference type="ARBA" id="ARBA00022448"/>
    </source>
</evidence>
<evidence type="ECO:0000313" key="8">
    <source>
        <dbReference type="EMBL" id="OMI05197.1"/>
    </source>
</evidence>
<feature type="transmembrane region" description="Helical" evidence="7">
    <location>
        <begin position="224"/>
        <end position="245"/>
    </location>
</feature>
<feature type="transmembrane region" description="Helical" evidence="7">
    <location>
        <begin position="384"/>
        <end position="401"/>
    </location>
</feature>
<keyword evidence="4 7" id="KW-0812">Transmembrane</keyword>
<feature type="transmembrane region" description="Helical" evidence="7">
    <location>
        <begin position="164"/>
        <end position="182"/>
    </location>
</feature>
<feature type="transmembrane region" description="Helical" evidence="7">
    <location>
        <begin position="47"/>
        <end position="67"/>
    </location>
</feature>
<comment type="caution">
    <text evidence="8">The sequence shown here is derived from an EMBL/GenBank/DDBJ whole genome shotgun (WGS) entry which is preliminary data.</text>
</comment>
<dbReference type="Proteomes" id="UP000187367">
    <property type="component" value="Unassembled WGS sequence"/>
</dbReference>
<dbReference type="SUPFAM" id="SSF103473">
    <property type="entry name" value="MFS general substrate transporter"/>
    <property type="match status" value="1"/>
</dbReference>
<evidence type="ECO:0000256" key="3">
    <source>
        <dbReference type="ARBA" id="ARBA00022475"/>
    </source>
</evidence>
<dbReference type="InterPro" id="IPR011701">
    <property type="entry name" value="MFS"/>
</dbReference>
<accession>A0A1R1RRL6</accession>
<feature type="transmembrane region" description="Helical" evidence="7">
    <location>
        <begin position="139"/>
        <end position="158"/>
    </location>
</feature>
<keyword evidence="6 7" id="KW-0472">Membrane</keyword>
<gene>
    <name evidence="8" type="ORF">BW143_11695</name>
</gene>
<sequence length="433" mass="48131">MDIFKNRNFVRLFFAAFASQMGTTVGNMAFAFFLLDRFSSQPAYTTIAELMYSLPTIFVFFIVGVVADRFDRKKVAENCDWIRAGLTVVLFFVLYLQIIPLVFFILFIRSAVTKFFYPAEASLVQAILRKDQYAKAAGLNQMLFSLFMLFGVGLGAFMYKTIGLHGAIALDLISFIVSGFLIRSCDIPLEARQPNGKKGWTNITIKDSMHDFKEGIVYILKNKLLTSLVFGYFVFGLVSGGLSVLPMFKMKYELSPDSYEWHTSLFTIVLGIGLLTGIAVAALLEKKVKPEYMMSVPIFIAGIFIILLGFTDHLPVYYLAAFLAGICIGPVNTALGGWIPKIVHPKLMGRVSGWTDPLTMLAQSSALGLIAVLFPSIITDVDYIYYGLAGVILLAALYYFIALPKLSAESTEIDIQSSLKRQKNTKTKINSVL</sequence>
<feature type="transmembrane region" description="Helical" evidence="7">
    <location>
        <begin position="265"/>
        <end position="284"/>
    </location>
</feature>
<dbReference type="AlphaFoldDB" id="A0A1R1RRL6"/>
<feature type="transmembrane region" description="Helical" evidence="7">
    <location>
        <begin position="12"/>
        <end position="35"/>
    </location>
</feature>
<evidence type="ECO:0000313" key="9">
    <source>
        <dbReference type="Proteomes" id="UP000187367"/>
    </source>
</evidence>
<reference evidence="8 9" key="1">
    <citation type="submission" date="2017-01" db="EMBL/GenBank/DDBJ databases">
        <title>Bacillus phylogenomics.</title>
        <authorList>
            <person name="Dunlap C."/>
        </authorList>
    </citation>
    <scope>NUCLEOTIDE SEQUENCE [LARGE SCALE GENOMIC DNA]</scope>
    <source>
        <strain evidence="8 9">NRRL B-41282</strain>
    </source>
</reference>